<dbReference type="CDD" id="cd02961">
    <property type="entry name" value="PDI_a_family"/>
    <property type="match status" value="1"/>
</dbReference>
<reference evidence="5" key="1">
    <citation type="submission" date="2021-01" db="EMBL/GenBank/DDBJ databases">
        <authorList>
            <person name="Corre E."/>
            <person name="Pelletier E."/>
            <person name="Niang G."/>
            <person name="Scheremetjew M."/>
            <person name="Finn R."/>
            <person name="Kale V."/>
            <person name="Holt S."/>
            <person name="Cochrane G."/>
            <person name="Meng A."/>
            <person name="Brown T."/>
            <person name="Cohen L."/>
        </authorList>
    </citation>
    <scope>NUCLEOTIDE SEQUENCE</scope>
    <source>
        <strain evidence="5">Pop2</strain>
    </source>
</reference>
<dbReference type="InterPro" id="IPR013766">
    <property type="entry name" value="Thioredoxin_domain"/>
</dbReference>
<sequence length="251" mass="28494">MKSSRCCWSLSLLLVAAYLPSAAQSFLVRKSHYATIAVLPSSTTSPTSLDLFRSKSASQIENPNVIEIESHVDWMEMLHDENDADITAVTFHASWCKFCQKFKLKWNRKIVRPFSTEVKFASVEFGANKKLCQSLNIKQLPTVQFYTRNGNLVSSFPCGPKSFGVVQKTMNRYLEMDLEQLEREAALWEARVQHSSSGGGENTDIPIALEEAESESSDVDAPDDEEEEPELYLRKRDRFKKKLSRKKDVVS</sequence>
<evidence type="ECO:0000256" key="2">
    <source>
        <dbReference type="SAM" id="MobiDB-lite"/>
    </source>
</evidence>
<dbReference type="AlphaFoldDB" id="A0A7S1Z234"/>
<dbReference type="Pfam" id="PF00085">
    <property type="entry name" value="Thioredoxin"/>
    <property type="match status" value="1"/>
</dbReference>
<evidence type="ECO:0000256" key="1">
    <source>
        <dbReference type="ARBA" id="ARBA00008987"/>
    </source>
</evidence>
<dbReference type="SUPFAM" id="SSF52833">
    <property type="entry name" value="Thioredoxin-like"/>
    <property type="match status" value="1"/>
</dbReference>
<name>A0A7S1Z234_9STRA</name>
<dbReference type="PANTHER" id="PTHR43601:SF32">
    <property type="entry name" value="THIOREDOXIN-LIKE 2-2, CHLOROPLASTIC"/>
    <property type="match status" value="1"/>
</dbReference>
<feature type="signal peptide" evidence="3">
    <location>
        <begin position="1"/>
        <end position="25"/>
    </location>
</feature>
<organism evidence="5">
    <name type="scientific">Ditylum brightwellii</name>
    <dbReference type="NCBI Taxonomy" id="49249"/>
    <lineage>
        <taxon>Eukaryota</taxon>
        <taxon>Sar</taxon>
        <taxon>Stramenopiles</taxon>
        <taxon>Ochrophyta</taxon>
        <taxon>Bacillariophyta</taxon>
        <taxon>Mediophyceae</taxon>
        <taxon>Lithodesmiophycidae</taxon>
        <taxon>Lithodesmiales</taxon>
        <taxon>Lithodesmiaceae</taxon>
        <taxon>Ditylum</taxon>
    </lineage>
</organism>
<protein>
    <recommendedName>
        <fullName evidence="4">Thioredoxin domain-containing protein</fullName>
    </recommendedName>
</protein>
<comment type="similarity">
    <text evidence="1">Belongs to the thioredoxin family.</text>
</comment>
<dbReference type="InterPro" id="IPR036249">
    <property type="entry name" value="Thioredoxin-like_sf"/>
</dbReference>
<feature type="chain" id="PRO_5031007537" description="Thioredoxin domain-containing protein" evidence="3">
    <location>
        <begin position="26"/>
        <end position="251"/>
    </location>
</feature>
<dbReference type="GO" id="GO:0045454">
    <property type="term" value="P:cell redox homeostasis"/>
    <property type="evidence" value="ECO:0007669"/>
    <property type="project" value="TreeGrafter"/>
</dbReference>
<feature type="domain" description="Thioredoxin" evidence="4">
    <location>
        <begin position="51"/>
        <end position="175"/>
    </location>
</feature>
<dbReference type="EMBL" id="HBGN01014248">
    <property type="protein sequence ID" value="CAD9326370.1"/>
    <property type="molecule type" value="Transcribed_RNA"/>
</dbReference>
<feature type="region of interest" description="Disordered" evidence="2">
    <location>
        <begin position="192"/>
        <end position="232"/>
    </location>
</feature>
<evidence type="ECO:0000256" key="3">
    <source>
        <dbReference type="SAM" id="SignalP"/>
    </source>
</evidence>
<keyword evidence="3" id="KW-0732">Signal</keyword>
<proteinExistence type="inferred from homology"/>
<evidence type="ECO:0000259" key="4">
    <source>
        <dbReference type="PROSITE" id="PS51352"/>
    </source>
</evidence>
<evidence type="ECO:0000313" key="5">
    <source>
        <dbReference type="EMBL" id="CAD9326370.1"/>
    </source>
</evidence>
<dbReference type="PANTHER" id="PTHR43601">
    <property type="entry name" value="THIOREDOXIN, MITOCHONDRIAL"/>
    <property type="match status" value="1"/>
</dbReference>
<dbReference type="Gene3D" id="3.40.30.10">
    <property type="entry name" value="Glutaredoxin"/>
    <property type="match status" value="1"/>
</dbReference>
<accession>A0A7S1Z234</accession>
<feature type="compositionally biased region" description="Acidic residues" evidence="2">
    <location>
        <begin position="210"/>
        <end position="230"/>
    </location>
</feature>
<gene>
    <name evidence="5" type="ORF">DBRI1063_LOCUS9108</name>
</gene>
<dbReference type="PROSITE" id="PS51352">
    <property type="entry name" value="THIOREDOXIN_2"/>
    <property type="match status" value="1"/>
</dbReference>